<evidence type="ECO:0000313" key="10">
    <source>
        <dbReference type="Proteomes" id="UP000644699"/>
    </source>
</evidence>
<reference evidence="9" key="1">
    <citation type="journal article" date="2014" name="Int. J. Syst. Evol. Microbiol.">
        <title>Complete genome sequence of Corynebacterium casei LMG S-19264T (=DSM 44701T), isolated from a smear-ripened cheese.</title>
        <authorList>
            <consortium name="US DOE Joint Genome Institute (JGI-PGF)"/>
            <person name="Walter F."/>
            <person name="Albersmeier A."/>
            <person name="Kalinowski J."/>
            <person name="Ruckert C."/>
        </authorList>
    </citation>
    <scope>NUCLEOTIDE SEQUENCE</scope>
    <source>
        <strain evidence="9">CGMCC 1.15367</strain>
    </source>
</reference>
<dbReference type="InterPro" id="IPR050534">
    <property type="entry name" value="Coronavir_polyprotein_1ab"/>
</dbReference>
<dbReference type="InterPro" id="IPR027417">
    <property type="entry name" value="P-loop_NTPase"/>
</dbReference>
<dbReference type="GO" id="GO:0009338">
    <property type="term" value="C:exodeoxyribonuclease V complex"/>
    <property type="evidence" value="ECO:0007669"/>
    <property type="project" value="TreeGrafter"/>
</dbReference>
<dbReference type="Pfam" id="PF17841">
    <property type="entry name" value="Bep_C_terminal"/>
    <property type="match status" value="1"/>
</dbReference>
<evidence type="ECO:0000259" key="7">
    <source>
        <dbReference type="Pfam" id="PF03389"/>
    </source>
</evidence>
<evidence type="ECO:0000256" key="3">
    <source>
        <dbReference type="ARBA" id="ARBA00022840"/>
    </source>
</evidence>
<dbReference type="PANTHER" id="PTHR43788:SF6">
    <property type="entry name" value="DNA HELICASE B"/>
    <property type="match status" value="1"/>
</dbReference>
<evidence type="ECO:0000256" key="1">
    <source>
        <dbReference type="ARBA" id="ARBA00010873"/>
    </source>
</evidence>
<dbReference type="RefSeq" id="WP_188913410.1">
    <property type="nucleotide sequence ID" value="NZ_BMIQ01000014.1"/>
</dbReference>
<keyword evidence="4" id="KW-0184">Conjugation</keyword>
<dbReference type="CDD" id="cd17933">
    <property type="entry name" value="DEXSc_RecD-like"/>
    <property type="match status" value="1"/>
</dbReference>
<evidence type="ECO:0008006" key="11">
    <source>
        <dbReference type="Google" id="ProtNLM"/>
    </source>
</evidence>
<gene>
    <name evidence="9" type="ORF">GCM10011390_49740</name>
</gene>
<dbReference type="EMBL" id="BMIQ01000014">
    <property type="protein sequence ID" value="GGE24371.1"/>
    <property type="molecule type" value="Genomic_DNA"/>
</dbReference>
<evidence type="ECO:0000256" key="4">
    <source>
        <dbReference type="ARBA" id="ARBA00022971"/>
    </source>
</evidence>
<dbReference type="Gene3D" id="2.30.30.940">
    <property type="match status" value="1"/>
</dbReference>
<evidence type="ECO:0000313" key="9">
    <source>
        <dbReference type="EMBL" id="GGE24371.1"/>
    </source>
</evidence>
<organism evidence="9 10">
    <name type="scientific">Aureimonas endophytica</name>
    <dbReference type="NCBI Taxonomy" id="2027858"/>
    <lineage>
        <taxon>Bacteria</taxon>
        <taxon>Pseudomonadati</taxon>
        <taxon>Pseudomonadota</taxon>
        <taxon>Alphaproteobacteria</taxon>
        <taxon>Hyphomicrobiales</taxon>
        <taxon>Aurantimonadaceae</taxon>
        <taxon>Aureimonas</taxon>
    </lineage>
</organism>
<feature type="compositionally biased region" description="Basic and acidic residues" evidence="5">
    <location>
        <begin position="1008"/>
        <end position="1035"/>
    </location>
</feature>
<feature type="domain" description="Bartonella effector protein BID" evidence="8">
    <location>
        <begin position="1090"/>
        <end position="1165"/>
    </location>
</feature>
<dbReference type="InterPro" id="IPR014136">
    <property type="entry name" value="TraA_Ti"/>
</dbReference>
<dbReference type="SUPFAM" id="SSF52540">
    <property type="entry name" value="P-loop containing nucleoside triphosphate hydrolases"/>
    <property type="match status" value="2"/>
</dbReference>
<feature type="region of interest" description="Disordered" evidence="5">
    <location>
        <begin position="1008"/>
        <end position="1052"/>
    </location>
</feature>
<name>A0A917A499_9HYPH</name>
<evidence type="ECO:0000259" key="6">
    <source>
        <dbReference type="Pfam" id="PF01443"/>
    </source>
</evidence>
<dbReference type="GO" id="GO:0017116">
    <property type="term" value="F:single-stranded DNA helicase activity"/>
    <property type="evidence" value="ECO:0007669"/>
    <property type="project" value="TreeGrafter"/>
</dbReference>
<dbReference type="Pfam" id="PF03389">
    <property type="entry name" value="MobA_MobL"/>
    <property type="match status" value="1"/>
</dbReference>
<dbReference type="Pfam" id="PF01443">
    <property type="entry name" value="Viral_helicase1"/>
    <property type="match status" value="1"/>
</dbReference>
<dbReference type="NCBIfam" id="TIGR02768">
    <property type="entry name" value="TraA_Ti"/>
    <property type="match status" value="1"/>
</dbReference>
<keyword evidence="2" id="KW-0547">Nucleotide-binding</keyword>
<comment type="caution">
    <text evidence="9">The sequence shown here is derived from an EMBL/GenBank/DDBJ whole genome shotgun (WGS) entry which is preliminary data.</text>
</comment>
<dbReference type="Proteomes" id="UP000644699">
    <property type="component" value="Unassembled WGS sequence"/>
</dbReference>
<feature type="domain" description="MobA/MobL protein" evidence="7">
    <location>
        <begin position="18"/>
        <end position="252"/>
    </location>
</feature>
<protein>
    <recommendedName>
        <fullName evidence="11">Ti-type conjugative transfer relaxase TraA</fullName>
    </recommendedName>
</protein>
<dbReference type="CDD" id="cd18809">
    <property type="entry name" value="SF1_C_RecD"/>
    <property type="match status" value="1"/>
</dbReference>
<evidence type="ECO:0000259" key="8">
    <source>
        <dbReference type="Pfam" id="PF17841"/>
    </source>
</evidence>
<proteinExistence type="inferred from homology"/>
<dbReference type="Pfam" id="PF13604">
    <property type="entry name" value="AAA_30"/>
    <property type="match status" value="1"/>
</dbReference>
<dbReference type="Gene3D" id="3.30.930.30">
    <property type="match status" value="1"/>
</dbReference>
<reference evidence="9" key="2">
    <citation type="submission" date="2020-09" db="EMBL/GenBank/DDBJ databases">
        <authorList>
            <person name="Sun Q."/>
            <person name="Zhou Y."/>
        </authorList>
    </citation>
    <scope>NUCLEOTIDE SEQUENCE</scope>
    <source>
        <strain evidence="9">CGMCC 1.15367</strain>
    </source>
</reference>
<dbReference type="GO" id="GO:0006310">
    <property type="term" value="P:DNA recombination"/>
    <property type="evidence" value="ECO:0007669"/>
    <property type="project" value="TreeGrafter"/>
</dbReference>
<dbReference type="Gene3D" id="3.40.50.300">
    <property type="entry name" value="P-loop containing nucleotide triphosphate hydrolases"/>
    <property type="match status" value="2"/>
</dbReference>
<keyword evidence="3" id="KW-0067">ATP-binding</keyword>
<comment type="similarity">
    <text evidence="1">Belongs to the MobA/MobL family.</text>
</comment>
<dbReference type="PANTHER" id="PTHR43788">
    <property type="entry name" value="DNA2/NAM7 HELICASE FAMILY MEMBER"/>
    <property type="match status" value="1"/>
</dbReference>
<dbReference type="InterPro" id="IPR005053">
    <property type="entry name" value="MobA_MobL"/>
</dbReference>
<feature type="domain" description="(+)RNA virus helicase C-terminal" evidence="6">
    <location>
        <begin position="708"/>
        <end position="748"/>
    </location>
</feature>
<dbReference type="GO" id="GO:0005524">
    <property type="term" value="F:ATP binding"/>
    <property type="evidence" value="ECO:0007669"/>
    <property type="project" value="UniProtKB-KW"/>
</dbReference>
<evidence type="ECO:0000256" key="2">
    <source>
        <dbReference type="ARBA" id="ARBA00022741"/>
    </source>
</evidence>
<dbReference type="InterPro" id="IPR041533">
    <property type="entry name" value="Bep_BID"/>
</dbReference>
<sequence length="1312" mass="143679">MAIYSFRQSIISAGSGLSAVAAAAYRHSARMENDFSNRVENYSQKPGTLHSELALPADAPQWLRDEFGLAAPDGSAPRLEGSAAVSASETLWNIVEWNEKRRDAQYAAELVLALPVELSHEENIALVRAFVAETYTAKGRIADWAFHLPPGREHNPHVHILSTLRPLTDTGFGPKAVIACDAAGEPVRNAKGDVVYQRWAASKPELYEARAAWADHVNEALARAGHDITVDHRSFHDRGIEAIIPTAHRGKTEHMPETGPALEVRAFDAEEQAANFAAFRQNPSLVLEQITRERSTFDTRDIARMIHRYAGRGDDFQALLHAVGALPELVAVQAEIHDPETNRVVQRERFTTLAVLEREAELRRLVGARAQDLAFATDEKRRGAAIARSQETQGFAYSPEQRAAIGRLTRAEGVAVMVGIAGAGKSTVLRAVGEIYRGEAVAVHGGALAGKAADNLQQSAGIASRTLASWERAWEKGFDRLEKGDVFVLDEAGMVACEQMRRVLDHLDGFGAKVVLVGDARQLQPIEAGAAFRSIADAVGYVELTEVRRQEREDHAAASVLFGAGETRSALDIYRANDSLVFHDERSAALAAATANWRHDWRAGSDVMMLAHANKDVAALNRLAREAIQAEGGLTGDTPFLTARGLRDFAVGERVLFLENDRQLGLRNGTIGTLTEVGRDRLVAALPGRVEPVTIERERYNNLDYGYAATIHKAQGSTFDRVHVVAGGTMDAQLTYVALSRHREAVTVHLALDSFARPGRTRRATPEEALERLATERLKDTSLDYAGQPDYREALDALVARREEEAARAQSFAGRFEAFLENRGLAHPAEVLQSIRDYAATVIERARPILAAEEIRVPTGPSPEQLAAIAARGLVAGEALRPALNRLREVQSHSAAMHHEGSARRSAFFTAETVLTRSEAAPAMRDYAERVAAVLSPTVIVAIGPDLSEAPEEPRLSSLPMEVRDALQANWRDVHAVARAAWELGLMTTLRDVDTGYRQLRADEAAERDYREGLEAPSRPADETRGAPSADRGDARGSASGPTHATPPPAPAIPLIPAVTTWPVPLEAAVARTVLTGSRVAAFERSAREHAARIWRDPETAWTTIRAEVLASRHDARAVLRHIRTEPQSYGELLGGRTLLRRPDAERQAALDRVSFLTSSLNHFVVSIGVSEPVEREKETRWRAALAGPLPDLSPDARRLLDDLNHAHALRRPGTNETAQELTLRALADRPLFEELKAWSAKLEERLAVPKAVERIPGLSPDDRRAIGALSEAIDTARLEVRAAGSLERSRAYEREQERTYGRDRDIGYERG</sequence>
<dbReference type="InterPro" id="IPR027351">
    <property type="entry name" value="(+)RNA_virus_helicase_core_dom"/>
</dbReference>
<evidence type="ECO:0000256" key="5">
    <source>
        <dbReference type="SAM" id="MobiDB-lite"/>
    </source>
</evidence>
<keyword evidence="10" id="KW-1185">Reference proteome</keyword>
<accession>A0A917A499</accession>
<feature type="region of interest" description="Disordered" evidence="5">
    <location>
        <begin position="1289"/>
        <end position="1312"/>
    </location>
</feature>